<feature type="modified residue" description="N6-(pyridoxal phosphate)lysine" evidence="4">
    <location>
        <position position="605"/>
    </location>
</feature>
<evidence type="ECO:0000256" key="4">
    <source>
        <dbReference type="PIRSR" id="PIRSR000460-1"/>
    </source>
</evidence>
<dbReference type="NCBIfam" id="TIGR02094">
    <property type="entry name" value="more_P_ylases"/>
    <property type="match status" value="1"/>
</dbReference>
<dbReference type="InterPro" id="IPR000811">
    <property type="entry name" value="Glyco_trans_35"/>
</dbReference>
<proteinExistence type="inferred from homology"/>
<dbReference type="Gene3D" id="3.40.50.2000">
    <property type="entry name" value="Glycogen Phosphorylase B"/>
    <property type="match status" value="3"/>
</dbReference>
<dbReference type="SUPFAM" id="SSF53756">
    <property type="entry name" value="UDP-Glycosyltransferase/glycogen phosphorylase"/>
    <property type="match status" value="1"/>
</dbReference>
<dbReference type="Pfam" id="PF11897">
    <property type="entry name" value="DUF3417"/>
    <property type="match status" value="1"/>
</dbReference>
<gene>
    <name evidence="6" type="ORF">DC3_42250</name>
</gene>
<evidence type="ECO:0000256" key="2">
    <source>
        <dbReference type="ARBA" id="ARBA00006047"/>
    </source>
</evidence>
<comment type="caution">
    <text evidence="6">The sequence shown here is derived from an EMBL/GenBank/DDBJ whole genome shotgun (WGS) entry which is preliminary data.</text>
</comment>
<sequence length="845" mass="97169">MNTLTKVTVMPSLPKRIERLQDLAYNLYWSWTPRAQELYRDLNPEIWERYHNNPVRTLIEISQKDIQAVLKDPEFLERYDQVIREFDAYMKQKKTWYSKQKQKLSGKVAYFSAEFAYAESLPIYSGGLGVLAGDHCKSASDVGLPFVGVGLLYHQGYFTQLLDKDGWQQERYDEQNLSTLPIELARKDGRELRVHVDILGRDVQSRVWILQVGRIKVYLLDTNVPENSPEDRNLTARLYGGNQEMRIAQEMILGIGGVRALRALGENIAIWHMNEGHAAFLGLERVREYEQQLGISFREAVELAAASTLFTTHTPVPAGNDAFPMDLIDRYLGSWYSTLNVSREEFQELARHDQPWGPTFSMTVLALKLSRAANGVSALHGEVSRKMWNFLYPGAHHTEVPIGHVTNGAHTLTFLAQELRDLFDQYLAEDWKERVHEKEIWQDLDKIPDTEFNQALHDLKKKMAHFVRQRLKRQYLRHGASAARVASAEQVLDTHTLTIGFARRFATYKRATLLFRDIERLKRIVNDPERPVQFVFAGKAHPADNPGKEFIQQIYRYAQDPDLKGKIVIIENYDMEVARHLVQGVDVWLNNPRRPLEASGTSGMKASFNGSPNLSILDGWWVEGFDDKNTNGWAIGEEREYENLDVQDDADAYSLYDLLENQIVPLYYERDDSKMRHKWMNIARQAIKSVAPQFSMARQVIDYTKQYYQTLDARAQVISREDLKAVRHIAGWKNWVRQQWSRLHVEAFSELPEQAKPGDTVKVYVRVQTAGIDPNTLRVEGVIRRQSDDVRTFGILTLQSSHDGWAEYAGEVALPESGTFEVGARVIPYVSELSTPLELGLIRWA</sequence>
<protein>
    <submittedName>
        <fullName evidence="6">Alpha-glucan phosphorylase</fullName>
    </submittedName>
</protein>
<dbReference type="GO" id="GO:0005975">
    <property type="term" value="P:carbohydrate metabolic process"/>
    <property type="evidence" value="ECO:0007669"/>
    <property type="project" value="InterPro"/>
</dbReference>
<dbReference type="OrthoDB" id="9760804at2"/>
<dbReference type="GO" id="GO:0030170">
    <property type="term" value="F:pyridoxal phosphate binding"/>
    <property type="evidence" value="ECO:0007669"/>
    <property type="project" value="InterPro"/>
</dbReference>
<evidence type="ECO:0000313" key="6">
    <source>
        <dbReference type="EMBL" id="GEM48590.1"/>
    </source>
</evidence>
<dbReference type="RefSeq" id="WP_146887790.1">
    <property type="nucleotide sequence ID" value="NZ_BJXB01000022.1"/>
</dbReference>
<dbReference type="PIRSF" id="PIRSF000460">
    <property type="entry name" value="Pprylas_GlgP"/>
    <property type="match status" value="1"/>
</dbReference>
<keyword evidence="3" id="KW-0021">Allosteric enzyme</keyword>
<dbReference type="InterPro" id="IPR024517">
    <property type="entry name" value="Glycogen_phosphorylase_DUF3417"/>
</dbReference>
<evidence type="ECO:0000259" key="5">
    <source>
        <dbReference type="Pfam" id="PF11897"/>
    </source>
</evidence>
<evidence type="ECO:0000256" key="3">
    <source>
        <dbReference type="ARBA" id="ARBA00022533"/>
    </source>
</evidence>
<comment type="catalytic activity">
    <reaction evidence="1">
        <text>[(1-&gt;4)-alpha-D-glucosyl](n) + phosphate = [(1-&gt;4)-alpha-D-glucosyl](n-1) + alpha-D-glucose 1-phosphate</text>
        <dbReference type="Rhea" id="RHEA:41732"/>
        <dbReference type="Rhea" id="RHEA-COMP:9584"/>
        <dbReference type="Rhea" id="RHEA-COMP:9586"/>
        <dbReference type="ChEBI" id="CHEBI:15444"/>
        <dbReference type="ChEBI" id="CHEBI:43474"/>
        <dbReference type="ChEBI" id="CHEBI:58601"/>
        <dbReference type="EC" id="2.4.1.1"/>
    </reaction>
</comment>
<reference evidence="6 7" key="1">
    <citation type="submission" date="2019-07" db="EMBL/GenBank/DDBJ databases">
        <title>Whole genome shotgun sequence of Deinococcus cellulosilyticus NBRC 106333.</title>
        <authorList>
            <person name="Hosoyama A."/>
            <person name="Uohara A."/>
            <person name="Ohji S."/>
            <person name="Ichikawa N."/>
        </authorList>
    </citation>
    <scope>NUCLEOTIDE SEQUENCE [LARGE SCALE GENOMIC DNA]</scope>
    <source>
        <strain evidence="6 7">NBRC 106333</strain>
    </source>
</reference>
<dbReference type="InterPro" id="IPR011834">
    <property type="entry name" value="Agluc_phsphrylas"/>
</dbReference>
<dbReference type="PANTHER" id="PTHR42655:SF1">
    <property type="entry name" value="GLYCOGEN PHOSPHORYLASE"/>
    <property type="match status" value="1"/>
</dbReference>
<dbReference type="GO" id="GO:0008184">
    <property type="term" value="F:glycogen phosphorylase activity"/>
    <property type="evidence" value="ECO:0007669"/>
    <property type="project" value="InterPro"/>
</dbReference>
<dbReference type="AlphaFoldDB" id="A0A511N6Z5"/>
<feature type="domain" description="DUF3417" evidence="5">
    <location>
        <begin position="13"/>
        <end position="121"/>
    </location>
</feature>
<name>A0A511N6Z5_DEIC1</name>
<dbReference type="InterPro" id="IPR052182">
    <property type="entry name" value="Glycogen/Maltodextrin_Phosph"/>
</dbReference>
<evidence type="ECO:0000313" key="7">
    <source>
        <dbReference type="Proteomes" id="UP000321306"/>
    </source>
</evidence>
<dbReference type="PANTHER" id="PTHR42655">
    <property type="entry name" value="GLYCOGEN PHOSPHORYLASE"/>
    <property type="match status" value="1"/>
</dbReference>
<dbReference type="EMBL" id="BJXB01000022">
    <property type="protein sequence ID" value="GEM48590.1"/>
    <property type="molecule type" value="Genomic_DNA"/>
</dbReference>
<keyword evidence="4" id="KW-0663">Pyridoxal phosphate</keyword>
<dbReference type="Proteomes" id="UP000321306">
    <property type="component" value="Unassembled WGS sequence"/>
</dbReference>
<keyword evidence="7" id="KW-1185">Reference proteome</keyword>
<dbReference type="Pfam" id="PF00343">
    <property type="entry name" value="Phosphorylase"/>
    <property type="match status" value="2"/>
</dbReference>
<organism evidence="6 7">
    <name type="scientific">Deinococcus cellulosilyticus (strain DSM 18568 / NBRC 106333 / KACC 11606 / 5516J-15)</name>
    <dbReference type="NCBI Taxonomy" id="1223518"/>
    <lineage>
        <taxon>Bacteria</taxon>
        <taxon>Thermotogati</taxon>
        <taxon>Deinococcota</taxon>
        <taxon>Deinococci</taxon>
        <taxon>Deinococcales</taxon>
        <taxon>Deinococcaceae</taxon>
        <taxon>Deinococcus</taxon>
    </lineage>
</organism>
<comment type="similarity">
    <text evidence="2">Belongs to the glycogen phosphorylase family.</text>
</comment>
<accession>A0A511N6Z5</accession>
<evidence type="ECO:0000256" key="1">
    <source>
        <dbReference type="ARBA" id="ARBA00001275"/>
    </source>
</evidence>